<evidence type="ECO:0000256" key="1">
    <source>
        <dbReference type="ARBA" id="ARBA00009776"/>
    </source>
</evidence>
<dbReference type="AlphaFoldDB" id="A0A3S3QWH6"/>
<reference evidence="10 11" key="1">
    <citation type="submission" date="2017-01" db="EMBL/GenBank/DDBJ databases">
        <title>The cable genome- insights into the physiology and evolution of filamentous bacteria capable of sulfide oxidation via long distance electron transfer.</title>
        <authorList>
            <person name="Schreiber L."/>
            <person name="Bjerg J.T."/>
            <person name="Boggild A."/>
            <person name="Van De Vossenberg J."/>
            <person name="Meysman F."/>
            <person name="Nielsen L.P."/>
            <person name="Schramm A."/>
            <person name="Kjeldsen K.U."/>
        </authorList>
    </citation>
    <scope>NUCLEOTIDE SEQUENCE [LARGE SCALE GENOMIC DNA]</scope>
    <source>
        <strain evidence="10">MCF</strain>
    </source>
</reference>
<name>A0A3S3QWH6_9BACT</name>
<dbReference type="InterPro" id="IPR018095">
    <property type="entry name" value="Thymidylate_kin_CS"/>
</dbReference>
<dbReference type="GO" id="GO:0005737">
    <property type="term" value="C:cytoplasm"/>
    <property type="evidence" value="ECO:0007669"/>
    <property type="project" value="TreeGrafter"/>
</dbReference>
<comment type="function">
    <text evidence="8">Phosphorylation of dTMP to form dTDP in both de novo and salvage pathways of dTTP synthesis.</text>
</comment>
<sequence>MESGMLVAFEGIDGTGKSTQLKALAHFLKEQGFPVITTYEPTDSKYGRRIRALYQDRSSCTPEEELNLFLEDRRLHVDELIKPELAAGKIILTDRYYYSTAAYQGAAGMESTEIFARNSFAPKPNLVLLLTMDPEISIARIREGRGEELNDFEQLDQLRKVADHFAAFTDPCIARIDAAQAPEQVQEEIRKTVQDRLF</sequence>
<keyword evidence="4 8" id="KW-0547">Nucleotide-binding</keyword>
<dbReference type="GO" id="GO:0006227">
    <property type="term" value="P:dUDP biosynthetic process"/>
    <property type="evidence" value="ECO:0007669"/>
    <property type="project" value="TreeGrafter"/>
</dbReference>
<evidence type="ECO:0000256" key="5">
    <source>
        <dbReference type="ARBA" id="ARBA00022777"/>
    </source>
</evidence>
<comment type="caution">
    <text evidence="10">The sequence shown here is derived from an EMBL/GenBank/DDBJ whole genome shotgun (WGS) entry which is preliminary data.</text>
</comment>
<dbReference type="Gene3D" id="3.40.50.300">
    <property type="entry name" value="P-loop containing nucleotide triphosphate hydrolases"/>
    <property type="match status" value="1"/>
</dbReference>
<evidence type="ECO:0000256" key="6">
    <source>
        <dbReference type="ARBA" id="ARBA00022840"/>
    </source>
</evidence>
<evidence type="ECO:0000256" key="8">
    <source>
        <dbReference type="HAMAP-Rule" id="MF_00165"/>
    </source>
</evidence>
<dbReference type="EMBL" id="MTKO01000099">
    <property type="protein sequence ID" value="RWX44243.1"/>
    <property type="molecule type" value="Genomic_DNA"/>
</dbReference>
<evidence type="ECO:0000256" key="2">
    <source>
        <dbReference type="ARBA" id="ARBA00022679"/>
    </source>
</evidence>
<protein>
    <recommendedName>
        <fullName evidence="8">Thymidylate kinase</fullName>
        <ecNumber evidence="8">2.7.4.9</ecNumber>
    </recommendedName>
    <alternativeName>
        <fullName evidence="8">dTMP kinase</fullName>
    </alternativeName>
</protein>
<keyword evidence="6 8" id="KW-0067">ATP-binding</keyword>
<dbReference type="PANTHER" id="PTHR10344">
    <property type="entry name" value="THYMIDYLATE KINASE"/>
    <property type="match status" value="1"/>
</dbReference>
<feature type="binding site" evidence="8">
    <location>
        <begin position="11"/>
        <end position="18"/>
    </location>
    <ligand>
        <name>ATP</name>
        <dbReference type="ChEBI" id="CHEBI:30616"/>
    </ligand>
</feature>
<dbReference type="GO" id="GO:0006235">
    <property type="term" value="P:dTTP biosynthetic process"/>
    <property type="evidence" value="ECO:0007669"/>
    <property type="project" value="UniProtKB-UniRule"/>
</dbReference>
<dbReference type="InterPro" id="IPR039430">
    <property type="entry name" value="Thymidylate_kin-like_dom"/>
</dbReference>
<evidence type="ECO:0000256" key="3">
    <source>
        <dbReference type="ARBA" id="ARBA00022727"/>
    </source>
</evidence>
<dbReference type="EC" id="2.7.4.9" evidence="8"/>
<organism evidence="10 11">
    <name type="scientific">Candidatus Electrothrix aarhusensis</name>
    <dbReference type="NCBI Taxonomy" id="1859131"/>
    <lineage>
        <taxon>Bacteria</taxon>
        <taxon>Pseudomonadati</taxon>
        <taxon>Thermodesulfobacteriota</taxon>
        <taxon>Desulfobulbia</taxon>
        <taxon>Desulfobulbales</taxon>
        <taxon>Desulfobulbaceae</taxon>
        <taxon>Candidatus Electrothrix</taxon>
    </lineage>
</organism>
<comment type="similarity">
    <text evidence="1 8">Belongs to the thymidylate kinase family.</text>
</comment>
<dbReference type="Pfam" id="PF02223">
    <property type="entry name" value="Thymidylate_kin"/>
    <property type="match status" value="1"/>
</dbReference>
<keyword evidence="3 8" id="KW-0545">Nucleotide biosynthesis</keyword>
<keyword evidence="11" id="KW-1185">Reference proteome</keyword>
<dbReference type="GO" id="GO:0004798">
    <property type="term" value="F:dTMP kinase activity"/>
    <property type="evidence" value="ECO:0007669"/>
    <property type="project" value="UniProtKB-UniRule"/>
</dbReference>
<dbReference type="Proteomes" id="UP000287853">
    <property type="component" value="Unassembled WGS sequence"/>
</dbReference>
<gene>
    <name evidence="8" type="primary">tmk</name>
    <name evidence="10" type="ORF">H206_02240</name>
</gene>
<evidence type="ECO:0000313" key="10">
    <source>
        <dbReference type="EMBL" id="RWX44243.1"/>
    </source>
</evidence>
<dbReference type="CDD" id="cd01672">
    <property type="entry name" value="TMPK"/>
    <property type="match status" value="1"/>
</dbReference>
<accession>A0A3S3QWH6</accession>
<dbReference type="SUPFAM" id="SSF52540">
    <property type="entry name" value="P-loop containing nucleoside triphosphate hydrolases"/>
    <property type="match status" value="1"/>
</dbReference>
<evidence type="ECO:0000256" key="7">
    <source>
        <dbReference type="ARBA" id="ARBA00048743"/>
    </source>
</evidence>
<feature type="domain" description="Thymidylate kinase-like" evidence="9">
    <location>
        <begin position="9"/>
        <end position="189"/>
    </location>
</feature>
<comment type="catalytic activity">
    <reaction evidence="7 8">
        <text>dTMP + ATP = dTDP + ADP</text>
        <dbReference type="Rhea" id="RHEA:13517"/>
        <dbReference type="ChEBI" id="CHEBI:30616"/>
        <dbReference type="ChEBI" id="CHEBI:58369"/>
        <dbReference type="ChEBI" id="CHEBI:63528"/>
        <dbReference type="ChEBI" id="CHEBI:456216"/>
        <dbReference type="EC" id="2.7.4.9"/>
    </reaction>
</comment>
<dbReference type="GO" id="GO:0006233">
    <property type="term" value="P:dTDP biosynthetic process"/>
    <property type="evidence" value="ECO:0007669"/>
    <property type="project" value="InterPro"/>
</dbReference>
<dbReference type="PROSITE" id="PS01331">
    <property type="entry name" value="THYMIDYLATE_KINASE"/>
    <property type="match status" value="1"/>
</dbReference>
<evidence type="ECO:0000259" key="9">
    <source>
        <dbReference type="Pfam" id="PF02223"/>
    </source>
</evidence>
<dbReference type="InterPro" id="IPR027417">
    <property type="entry name" value="P-loop_NTPase"/>
</dbReference>
<keyword evidence="5 8" id="KW-0418">Kinase</keyword>
<dbReference type="InterPro" id="IPR018094">
    <property type="entry name" value="Thymidylate_kinase"/>
</dbReference>
<keyword evidence="2 8" id="KW-0808">Transferase</keyword>
<dbReference type="HAMAP" id="MF_00165">
    <property type="entry name" value="Thymidylate_kinase"/>
    <property type="match status" value="1"/>
</dbReference>
<dbReference type="NCBIfam" id="TIGR00041">
    <property type="entry name" value="DTMP_kinase"/>
    <property type="match status" value="1"/>
</dbReference>
<dbReference type="PANTHER" id="PTHR10344:SF4">
    <property type="entry name" value="UMP-CMP KINASE 2, MITOCHONDRIAL"/>
    <property type="match status" value="1"/>
</dbReference>
<proteinExistence type="inferred from homology"/>
<dbReference type="GO" id="GO:0005524">
    <property type="term" value="F:ATP binding"/>
    <property type="evidence" value="ECO:0007669"/>
    <property type="project" value="UniProtKB-UniRule"/>
</dbReference>
<evidence type="ECO:0000313" key="11">
    <source>
        <dbReference type="Proteomes" id="UP000287853"/>
    </source>
</evidence>
<evidence type="ECO:0000256" key="4">
    <source>
        <dbReference type="ARBA" id="ARBA00022741"/>
    </source>
</evidence>